<dbReference type="RefSeq" id="WP_097001061.1">
    <property type="nucleotide sequence ID" value="NZ_OBEI01000011.1"/>
</dbReference>
<dbReference type="GO" id="GO:0016740">
    <property type="term" value="F:transferase activity"/>
    <property type="evidence" value="ECO:0007669"/>
    <property type="project" value="UniProtKB-KW"/>
</dbReference>
<dbReference type="OrthoDB" id="14556at2"/>
<dbReference type="Proteomes" id="UP000219036">
    <property type="component" value="Unassembled WGS sequence"/>
</dbReference>
<protein>
    <submittedName>
        <fullName evidence="2">Nucleotidyltransferase domain-containing protein</fullName>
    </submittedName>
</protein>
<keyword evidence="2" id="KW-0808">Transferase</keyword>
<organism evidence="2 3">
    <name type="scientific">Persephonella hydrogeniphila</name>
    <dbReference type="NCBI Taxonomy" id="198703"/>
    <lineage>
        <taxon>Bacteria</taxon>
        <taxon>Pseudomonadati</taxon>
        <taxon>Aquificota</taxon>
        <taxon>Aquificia</taxon>
        <taxon>Aquificales</taxon>
        <taxon>Hydrogenothermaceae</taxon>
        <taxon>Persephonella</taxon>
    </lineage>
</organism>
<dbReference type="SUPFAM" id="SSF81301">
    <property type="entry name" value="Nucleotidyltransferase"/>
    <property type="match status" value="1"/>
</dbReference>
<dbReference type="Pfam" id="PF18765">
    <property type="entry name" value="Polbeta"/>
    <property type="match status" value="1"/>
</dbReference>
<accession>A0A285NMG1</accession>
<dbReference type="Gene3D" id="3.30.460.10">
    <property type="entry name" value="Beta Polymerase, domain 2"/>
    <property type="match status" value="1"/>
</dbReference>
<proteinExistence type="predicted"/>
<evidence type="ECO:0000313" key="2">
    <source>
        <dbReference type="EMBL" id="SNZ10645.1"/>
    </source>
</evidence>
<keyword evidence="3" id="KW-1185">Reference proteome</keyword>
<dbReference type="CDD" id="cd05403">
    <property type="entry name" value="NT_KNTase_like"/>
    <property type="match status" value="1"/>
</dbReference>
<evidence type="ECO:0000313" key="3">
    <source>
        <dbReference type="Proteomes" id="UP000219036"/>
    </source>
</evidence>
<dbReference type="InterPro" id="IPR041633">
    <property type="entry name" value="Polbeta"/>
</dbReference>
<gene>
    <name evidence="2" type="ORF">SAMN06265182_1912</name>
</gene>
<dbReference type="AlphaFoldDB" id="A0A285NMG1"/>
<dbReference type="EMBL" id="OBEI01000011">
    <property type="protein sequence ID" value="SNZ10645.1"/>
    <property type="molecule type" value="Genomic_DNA"/>
</dbReference>
<feature type="domain" description="Polymerase beta nucleotidyltransferase" evidence="1">
    <location>
        <begin position="26"/>
        <end position="101"/>
    </location>
</feature>
<reference evidence="3" key="1">
    <citation type="submission" date="2017-09" db="EMBL/GenBank/DDBJ databases">
        <authorList>
            <person name="Varghese N."/>
            <person name="Submissions S."/>
        </authorList>
    </citation>
    <scope>NUCLEOTIDE SEQUENCE [LARGE SCALE GENOMIC DNA]</scope>
    <source>
        <strain evidence="3">DSM 15103</strain>
    </source>
</reference>
<evidence type="ECO:0000259" key="1">
    <source>
        <dbReference type="Pfam" id="PF18765"/>
    </source>
</evidence>
<dbReference type="InterPro" id="IPR043519">
    <property type="entry name" value="NT_sf"/>
</dbReference>
<sequence>MRPKVRLSEEEIKIIKETAKKFFGGNAKVYIFGSRTDLDKKGGDIDIFIETDKNISLKEELKFLVELEKKGIERKVDLIIKAPNKREKFIFKEAKEKGILI</sequence>
<name>A0A285NMG1_9AQUI</name>